<feature type="transmembrane region" description="Helical" evidence="2">
    <location>
        <begin position="269"/>
        <end position="289"/>
    </location>
</feature>
<keyword evidence="2" id="KW-0472">Membrane</keyword>
<dbReference type="GO" id="GO:0031464">
    <property type="term" value="C:Cul4A-RING E3 ubiquitin ligase complex"/>
    <property type="evidence" value="ECO:0007669"/>
    <property type="project" value="TreeGrafter"/>
</dbReference>
<comment type="caution">
    <text evidence="3">The sequence shown here is derived from an EMBL/GenBank/DDBJ whole genome shotgun (WGS) entry which is preliminary data.</text>
</comment>
<dbReference type="AlphaFoldDB" id="A0A1Q9E8I6"/>
<gene>
    <name evidence="3" type="ORF">AK812_SmicGene13278</name>
</gene>
<evidence type="ECO:0000256" key="2">
    <source>
        <dbReference type="SAM" id="Phobius"/>
    </source>
</evidence>
<keyword evidence="4" id="KW-1185">Reference proteome</keyword>
<dbReference type="Proteomes" id="UP000186817">
    <property type="component" value="Unassembled WGS sequence"/>
</dbReference>
<dbReference type="EMBL" id="LSRX01000228">
    <property type="protein sequence ID" value="OLQ03731.1"/>
    <property type="molecule type" value="Genomic_DNA"/>
</dbReference>
<evidence type="ECO:0000313" key="3">
    <source>
        <dbReference type="EMBL" id="OLQ03731.1"/>
    </source>
</evidence>
<feature type="transmembrane region" description="Helical" evidence="2">
    <location>
        <begin position="391"/>
        <end position="413"/>
    </location>
</feature>
<feature type="region of interest" description="Disordered" evidence="1">
    <location>
        <begin position="138"/>
        <end position="185"/>
    </location>
</feature>
<feature type="transmembrane region" description="Helical" evidence="2">
    <location>
        <begin position="237"/>
        <end position="257"/>
    </location>
</feature>
<reference evidence="3 4" key="1">
    <citation type="submission" date="2016-02" db="EMBL/GenBank/DDBJ databases">
        <title>Genome analysis of coral dinoflagellate symbionts highlights evolutionary adaptations to a symbiotic lifestyle.</title>
        <authorList>
            <person name="Aranda M."/>
            <person name="Li Y."/>
            <person name="Liew Y.J."/>
            <person name="Baumgarten S."/>
            <person name="Simakov O."/>
            <person name="Wilson M."/>
            <person name="Piel J."/>
            <person name="Ashoor H."/>
            <person name="Bougouffa S."/>
            <person name="Bajic V.B."/>
            <person name="Ryu T."/>
            <person name="Ravasi T."/>
            <person name="Bayer T."/>
            <person name="Micklem G."/>
            <person name="Kim H."/>
            <person name="Bhak J."/>
            <person name="Lajeunesse T.C."/>
            <person name="Voolstra C.R."/>
        </authorList>
    </citation>
    <scope>NUCLEOTIDE SEQUENCE [LARGE SCALE GENOMIC DNA]</scope>
    <source>
        <strain evidence="3 4">CCMP2467</strain>
    </source>
</reference>
<dbReference type="PANTHER" id="PTHR14255:SF3">
    <property type="entry name" value="SULFITE EXPORTER TAUE_SAFE FAMILY PROTEIN 5-RELATED"/>
    <property type="match status" value="1"/>
</dbReference>
<sequence>MIRLTISVMCMPIRNWKTPVPLDPRVRKEGVARTERRFDELLEFRFCPDDTSFGMLMDAYAKKVVDLEDLTGFACAKYPGKHSVEAERVVRSMRSHQISLTQVDRWHLLEAVGPERFKKVCKSMGLCTKLPKLKSELSQRTQADPAVIGKETASTAAPKQEAPMSSPAQGEETEEEDPPYTQVSFFSDSSMKDASQTLTRRRNPTILPLSASSTTAGQEADATTNESSALSETVCTWGKFGLVWLCMILIVALRGGHGHSIVSISSCSWEYWLVTGIGFLVLIIFGALAQRPEAPWYLCLVVGALSAVVGIGGAIVLNPMMVKRGIEVPAATATASLMVLVMSSCSTSLFVLGGFVPLLPAVTFGIASFLGSLSGKTVVSVLVSWTGRTSLLVILLSIFIAVSGITVFCQGVLQTVEDFRKGENPLTDWHLPC</sequence>
<proteinExistence type="predicted"/>
<dbReference type="GO" id="GO:0016567">
    <property type="term" value="P:protein ubiquitination"/>
    <property type="evidence" value="ECO:0007669"/>
    <property type="project" value="TreeGrafter"/>
</dbReference>
<feature type="transmembrane region" description="Helical" evidence="2">
    <location>
        <begin position="330"/>
        <end position="352"/>
    </location>
</feature>
<keyword evidence="2" id="KW-1133">Transmembrane helix</keyword>
<feature type="transmembrane region" description="Helical" evidence="2">
    <location>
        <begin position="295"/>
        <end position="318"/>
    </location>
</feature>
<feature type="transmembrane region" description="Helical" evidence="2">
    <location>
        <begin position="358"/>
        <end position="379"/>
    </location>
</feature>
<keyword evidence="2" id="KW-0812">Transmembrane</keyword>
<evidence type="ECO:0000256" key="1">
    <source>
        <dbReference type="SAM" id="MobiDB-lite"/>
    </source>
</evidence>
<evidence type="ECO:0000313" key="4">
    <source>
        <dbReference type="Proteomes" id="UP000186817"/>
    </source>
</evidence>
<name>A0A1Q9E8I6_SYMMI</name>
<dbReference type="PANTHER" id="PTHR14255">
    <property type="entry name" value="CEREBLON"/>
    <property type="match status" value="1"/>
</dbReference>
<accession>A0A1Q9E8I6</accession>
<protein>
    <submittedName>
        <fullName evidence="3">Uncharacterized protein</fullName>
    </submittedName>
</protein>
<organism evidence="3 4">
    <name type="scientific">Symbiodinium microadriaticum</name>
    <name type="common">Dinoflagellate</name>
    <name type="synonym">Zooxanthella microadriatica</name>
    <dbReference type="NCBI Taxonomy" id="2951"/>
    <lineage>
        <taxon>Eukaryota</taxon>
        <taxon>Sar</taxon>
        <taxon>Alveolata</taxon>
        <taxon>Dinophyceae</taxon>
        <taxon>Suessiales</taxon>
        <taxon>Symbiodiniaceae</taxon>
        <taxon>Symbiodinium</taxon>
    </lineage>
</organism>
<dbReference type="OrthoDB" id="436099at2759"/>